<keyword evidence="3" id="KW-1185">Reference proteome</keyword>
<dbReference type="InterPro" id="IPR029058">
    <property type="entry name" value="AB_hydrolase_fold"/>
</dbReference>
<dbReference type="PATRIC" id="fig|1641875.4.peg.2029"/>
<accession>A0A0T5NQJ9</accession>
<dbReference type="Proteomes" id="UP000051295">
    <property type="component" value="Unassembled WGS sequence"/>
</dbReference>
<reference evidence="2 3" key="1">
    <citation type="submission" date="2015-04" db="EMBL/GenBank/DDBJ databases">
        <title>The draft genome sequence of Roseovarius sp.R12b.</title>
        <authorList>
            <person name="Li G."/>
            <person name="Lai Q."/>
            <person name="Shao Z."/>
            <person name="Yan P."/>
        </authorList>
    </citation>
    <scope>NUCLEOTIDE SEQUENCE [LARGE SCALE GENOMIC DNA]</scope>
    <source>
        <strain evidence="2 3">R12B</strain>
    </source>
</reference>
<dbReference type="STRING" id="1641875.XM53_17610"/>
<dbReference type="EMBL" id="LAXJ01000023">
    <property type="protein sequence ID" value="KRS11084.1"/>
    <property type="molecule type" value="Genomic_DNA"/>
</dbReference>
<dbReference type="InterPro" id="IPR018712">
    <property type="entry name" value="Tle1-like_cat"/>
</dbReference>
<dbReference type="PANTHER" id="PTHR33840">
    <property type="match status" value="1"/>
</dbReference>
<evidence type="ECO:0000259" key="1">
    <source>
        <dbReference type="Pfam" id="PF09994"/>
    </source>
</evidence>
<dbReference type="OrthoDB" id="4378831at2"/>
<evidence type="ECO:0000313" key="3">
    <source>
        <dbReference type="Proteomes" id="UP000051295"/>
    </source>
</evidence>
<comment type="caution">
    <text evidence="2">The sequence shown here is derived from an EMBL/GenBank/DDBJ whole genome shotgun (WGS) entry which is preliminary data.</text>
</comment>
<evidence type="ECO:0000313" key="2">
    <source>
        <dbReference type="EMBL" id="KRS11084.1"/>
    </source>
</evidence>
<dbReference type="RefSeq" id="WP_057795715.1">
    <property type="nucleotide sequence ID" value="NZ_LAXJ01000023.1"/>
</dbReference>
<proteinExistence type="predicted"/>
<sequence length="376" mass="42976">MAKNIVILFDGTSNEISADRTNVLRLYGTLKKSEDQIVWYDPGVGTIGLAWLGIWRKFMEIFGLATGYGLDKNVKEAYRFLVENYQRDEDGNRDRIFIFGFSRGAYSARVLAGFIHAFGLMENRNLNLLDYVYRAYKRIGEGGRENAFAEMRLFERALRADRPPIRMLGLFDTVASVIETGRFGLRLRSNAHTSTNSSVQSIRHAVAIDERRTMFEPMLWPETQDYSANRFDASKSEPQDAKEVWFRGVHGDIGGGYPEASSALAKVPLAWMITEAKETELQFVTRTVNDLVLGRAEKYVAPNAHAKHHDSMTLGWSFVEFLPRRLRSHSKRLRLFGLSVPLKERRWIPPGAKIHRSVEQAQHRPPNLPDTFDFVD</sequence>
<dbReference type="PANTHER" id="PTHR33840:SF1">
    <property type="entry name" value="TLE1 PHOSPHOLIPASE DOMAIN-CONTAINING PROTEIN"/>
    <property type="match status" value="1"/>
</dbReference>
<dbReference type="AlphaFoldDB" id="A0A0T5NQJ9"/>
<gene>
    <name evidence="2" type="ORF">XM53_17610</name>
</gene>
<name>A0A0T5NQJ9_9RHOB</name>
<dbReference type="Pfam" id="PF09994">
    <property type="entry name" value="T6SS_Tle1-like_cat"/>
    <property type="match status" value="1"/>
</dbReference>
<feature type="domain" description="T6SS Phospholipase effector Tle1-like catalytic" evidence="1">
    <location>
        <begin position="3"/>
        <end position="275"/>
    </location>
</feature>
<dbReference type="SUPFAM" id="SSF53474">
    <property type="entry name" value="alpha/beta-Hydrolases"/>
    <property type="match status" value="1"/>
</dbReference>
<protein>
    <recommendedName>
        <fullName evidence="1">T6SS Phospholipase effector Tle1-like catalytic domain-containing protein</fullName>
    </recommendedName>
</protein>
<organism evidence="2 3">
    <name type="scientific">Roseovarius atlanticus</name>
    <dbReference type="NCBI Taxonomy" id="1641875"/>
    <lineage>
        <taxon>Bacteria</taxon>
        <taxon>Pseudomonadati</taxon>
        <taxon>Pseudomonadota</taxon>
        <taxon>Alphaproteobacteria</taxon>
        <taxon>Rhodobacterales</taxon>
        <taxon>Roseobacteraceae</taxon>
        <taxon>Roseovarius</taxon>
    </lineage>
</organism>